<evidence type="ECO:0000256" key="2">
    <source>
        <dbReference type="ARBA" id="ARBA00022759"/>
    </source>
</evidence>
<organism evidence="9 10">
    <name type="scientific">Candidatus Marsarchaeota G2 archaeon OSP_D</name>
    <dbReference type="NCBI Taxonomy" id="1978157"/>
    <lineage>
        <taxon>Archaea</taxon>
        <taxon>Candidatus Marsarchaeota</taxon>
        <taxon>Candidatus Marsarchaeota group 2</taxon>
    </lineage>
</organism>
<feature type="domain" description="Helix-hairpin-helix DNA-binding motif class 1" evidence="7">
    <location>
        <begin position="221"/>
        <end position="240"/>
    </location>
</feature>
<sequence>MRVTTEDTRKGGWKNWGFAEIACVGWLELIKVDVRENNGPIPSLLRSMNVNFDTVVLEVGDYVVGDAVCIERKEVGDYLNSLFDGRLHTQLYEMSKNYEVSVLIVEGNLLKEAWKRRMVNPKLYASSLAGAMWKVAPVGKQGRISVLSLPDEVHTAHFIVSMSEKVAGDGIRLPEVHKEKADDNEWALRVVSMLPGVGREKAKRLLIRFGSIENLVKADIDELMEVEGIGHVTATKIKNVFSTNFLGGLVNEINREIQT</sequence>
<dbReference type="Pfam" id="PF12826">
    <property type="entry name" value="HHH_2"/>
    <property type="match status" value="1"/>
</dbReference>
<evidence type="ECO:0000256" key="3">
    <source>
        <dbReference type="ARBA" id="ARBA00022763"/>
    </source>
</evidence>
<dbReference type="SUPFAM" id="SSF52980">
    <property type="entry name" value="Restriction endonuclease-like"/>
    <property type="match status" value="1"/>
</dbReference>
<dbReference type="Gene3D" id="3.40.50.10130">
    <property type="match status" value="1"/>
</dbReference>
<dbReference type="AlphaFoldDB" id="A0A2R6AGQ1"/>
<evidence type="ECO:0000313" key="9">
    <source>
        <dbReference type="EMBL" id="PSN85557.1"/>
    </source>
</evidence>
<dbReference type="SMART" id="SM00891">
    <property type="entry name" value="ERCC4"/>
    <property type="match status" value="1"/>
</dbReference>
<feature type="domain" description="Helix-hairpin-helix DNA-binding motif class 1" evidence="7">
    <location>
        <begin position="189"/>
        <end position="208"/>
    </location>
</feature>
<gene>
    <name evidence="9" type="ORF">B9Q03_12235</name>
</gene>
<keyword evidence="4" id="KW-0378">Hydrolase</keyword>
<dbReference type="CDD" id="cd20075">
    <property type="entry name" value="XPF_nuclease_XPF_arch"/>
    <property type="match status" value="1"/>
</dbReference>
<dbReference type="Proteomes" id="UP000240322">
    <property type="component" value="Unassembled WGS sequence"/>
</dbReference>
<dbReference type="Pfam" id="PF02732">
    <property type="entry name" value="ERCC4"/>
    <property type="match status" value="1"/>
</dbReference>
<keyword evidence="6" id="KW-0234">DNA repair</keyword>
<keyword evidence="3" id="KW-0227">DNA damage</keyword>
<keyword evidence="5" id="KW-0238">DNA-binding</keyword>
<evidence type="ECO:0000256" key="5">
    <source>
        <dbReference type="ARBA" id="ARBA00023125"/>
    </source>
</evidence>
<evidence type="ECO:0000259" key="7">
    <source>
        <dbReference type="SMART" id="SM00278"/>
    </source>
</evidence>
<evidence type="ECO:0000256" key="4">
    <source>
        <dbReference type="ARBA" id="ARBA00022801"/>
    </source>
</evidence>
<dbReference type="GO" id="GO:0000014">
    <property type="term" value="F:single-stranded DNA endodeoxyribonuclease activity"/>
    <property type="evidence" value="ECO:0007669"/>
    <property type="project" value="TreeGrafter"/>
</dbReference>
<dbReference type="GO" id="GO:1901255">
    <property type="term" value="P:nucleotide-excision repair involved in interstrand cross-link repair"/>
    <property type="evidence" value="ECO:0007669"/>
    <property type="project" value="TreeGrafter"/>
</dbReference>
<feature type="domain" description="ERCC4" evidence="8">
    <location>
        <begin position="29"/>
        <end position="109"/>
    </location>
</feature>
<evidence type="ECO:0008006" key="11">
    <source>
        <dbReference type="Google" id="ProtNLM"/>
    </source>
</evidence>
<comment type="caution">
    <text evidence="9">The sequence shown here is derived from an EMBL/GenBank/DDBJ whole genome shotgun (WGS) entry which is preliminary data.</text>
</comment>
<name>A0A2R6AGQ1_9ARCH</name>
<dbReference type="InterPro" id="IPR003583">
    <property type="entry name" value="Hlx-hairpin-Hlx_DNA-bd_motif"/>
</dbReference>
<dbReference type="Gene3D" id="1.10.150.20">
    <property type="entry name" value="5' to 3' exonuclease, C-terminal subdomain"/>
    <property type="match status" value="1"/>
</dbReference>
<proteinExistence type="predicted"/>
<dbReference type="InterPro" id="IPR041663">
    <property type="entry name" value="DisA/LigA_HHH"/>
</dbReference>
<dbReference type="GO" id="GO:0003684">
    <property type="term" value="F:damaged DNA binding"/>
    <property type="evidence" value="ECO:0007669"/>
    <property type="project" value="TreeGrafter"/>
</dbReference>
<dbReference type="InterPro" id="IPR011335">
    <property type="entry name" value="Restrct_endonuc-II-like"/>
</dbReference>
<keyword evidence="2" id="KW-0255">Endonuclease</keyword>
<accession>A0A2R6AGQ1</accession>
<keyword evidence="1" id="KW-0540">Nuclease</keyword>
<dbReference type="SUPFAM" id="SSF47781">
    <property type="entry name" value="RuvA domain 2-like"/>
    <property type="match status" value="1"/>
</dbReference>
<dbReference type="SMART" id="SM00278">
    <property type="entry name" value="HhH1"/>
    <property type="match status" value="2"/>
</dbReference>
<evidence type="ECO:0000313" key="10">
    <source>
        <dbReference type="Proteomes" id="UP000240322"/>
    </source>
</evidence>
<evidence type="ECO:0000256" key="1">
    <source>
        <dbReference type="ARBA" id="ARBA00022722"/>
    </source>
</evidence>
<dbReference type="InterPro" id="IPR006166">
    <property type="entry name" value="ERCC4_domain"/>
</dbReference>
<dbReference type="GO" id="GO:0000724">
    <property type="term" value="P:double-strand break repair via homologous recombination"/>
    <property type="evidence" value="ECO:0007669"/>
    <property type="project" value="TreeGrafter"/>
</dbReference>
<dbReference type="EMBL" id="NEXE01000236">
    <property type="protein sequence ID" value="PSN85557.1"/>
    <property type="molecule type" value="Genomic_DNA"/>
</dbReference>
<evidence type="ECO:0000256" key="6">
    <source>
        <dbReference type="ARBA" id="ARBA00023204"/>
    </source>
</evidence>
<evidence type="ECO:0000259" key="8">
    <source>
        <dbReference type="SMART" id="SM00891"/>
    </source>
</evidence>
<dbReference type="InterPro" id="IPR010994">
    <property type="entry name" value="RuvA_2-like"/>
</dbReference>
<dbReference type="PANTHER" id="PTHR10150:SF0">
    <property type="entry name" value="DNA REPAIR ENDONUCLEASE XPF"/>
    <property type="match status" value="1"/>
</dbReference>
<protein>
    <recommendedName>
        <fullName evidence="11">ERCC4 domain-containing protein</fullName>
    </recommendedName>
</protein>
<dbReference type="PANTHER" id="PTHR10150">
    <property type="entry name" value="DNA REPAIR ENDONUCLEASE XPF"/>
    <property type="match status" value="1"/>
</dbReference>
<dbReference type="GO" id="GO:0003697">
    <property type="term" value="F:single-stranded DNA binding"/>
    <property type="evidence" value="ECO:0007669"/>
    <property type="project" value="TreeGrafter"/>
</dbReference>
<reference evidence="9 10" key="1">
    <citation type="submission" date="2017-04" db="EMBL/GenBank/DDBJ databases">
        <title>Novel microbial lineages endemic to geothermal iron-oxide mats fill important gaps in the evolutionary history of Archaea.</title>
        <authorList>
            <person name="Jay Z.J."/>
            <person name="Beam J.P."/>
            <person name="Dlakic M."/>
            <person name="Rusch D.B."/>
            <person name="Kozubal M.A."/>
            <person name="Inskeep W.P."/>
        </authorList>
    </citation>
    <scope>NUCLEOTIDE SEQUENCE [LARGE SCALE GENOMIC DNA]</scope>
    <source>
        <strain evidence="9">OSP_D</strain>
    </source>
</reference>